<gene>
    <name evidence="1" type="ORF">ACFQ21_11375</name>
</gene>
<dbReference type="Proteomes" id="UP001597112">
    <property type="component" value="Unassembled WGS sequence"/>
</dbReference>
<dbReference type="InterPro" id="IPR034660">
    <property type="entry name" value="DinB/YfiT-like"/>
</dbReference>
<comment type="caution">
    <text evidence="1">The sequence shown here is derived from an EMBL/GenBank/DDBJ whole genome shotgun (WGS) entry which is preliminary data.</text>
</comment>
<dbReference type="EMBL" id="JBHTKA010000003">
    <property type="protein sequence ID" value="MFD0999911.1"/>
    <property type="molecule type" value="Genomic_DNA"/>
</dbReference>
<keyword evidence="2" id="KW-1185">Reference proteome</keyword>
<name>A0ABW3K388_9BACT</name>
<evidence type="ECO:0000313" key="2">
    <source>
        <dbReference type="Proteomes" id="UP001597112"/>
    </source>
</evidence>
<proteinExistence type="predicted"/>
<sequence>MLNQVLKTIFNRDITKLRTEIASYKQEANLWKIEKDIANPAGNLCLHLVGNLNTYIGAILGNSGYIRNRDLEFSARDIPKEELLRKIDETIKVVERVLDTLTPDQLKEEYPQLVLAEKTTTEFFLVHLATHLTYHLGQVNYHRRLIDSDKK</sequence>
<accession>A0ABW3K388</accession>
<protein>
    <submittedName>
        <fullName evidence="1">DinB family protein</fullName>
    </submittedName>
</protein>
<organism evidence="1 2">
    <name type="scientific">Ohtaekwangia kribbensis</name>
    <dbReference type="NCBI Taxonomy" id="688913"/>
    <lineage>
        <taxon>Bacteria</taxon>
        <taxon>Pseudomonadati</taxon>
        <taxon>Bacteroidota</taxon>
        <taxon>Cytophagia</taxon>
        <taxon>Cytophagales</taxon>
        <taxon>Fulvivirgaceae</taxon>
        <taxon>Ohtaekwangia</taxon>
    </lineage>
</organism>
<evidence type="ECO:0000313" key="1">
    <source>
        <dbReference type="EMBL" id="MFD0999911.1"/>
    </source>
</evidence>
<dbReference type="InterPro" id="IPR011466">
    <property type="entry name" value="DUF1572"/>
</dbReference>
<dbReference type="SUPFAM" id="SSF109854">
    <property type="entry name" value="DinB/YfiT-like putative metalloenzymes"/>
    <property type="match status" value="1"/>
</dbReference>
<dbReference type="Pfam" id="PF07609">
    <property type="entry name" value="DUF1572"/>
    <property type="match status" value="1"/>
</dbReference>
<dbReference type="Gene3D" id="1.20.120.450">
    <property type="entry name" value="dinb family like domain"/>
    <property type="match status" value="1"/>
</dbReference>
<dbReference type="RefSeq" id="WP_377579041.1">
    <property type="nucleotide sequence ID" value="NZ_JBHTKA010000003.1"/>
</dbReference>
<reference evidence="2" key="1">
    <citation type="journal article" date="2019" name="Int. J. Syst. Evol. Microbiol.">
        <title>The Global Catalogue of Microorganisms (GCM) 10K type strain sequencing project: providing services to taxonomists for standard genome sequencing and annotation.</title>
        <authorList>
            <consortium name="The Broad Institute Genomics Platform"/>
            <consortium name="The Broad Institute Genome Sequencing Center for Infectious Disease"/>
            <person name="Wu L."/>
            <person name="Ma J."/>
        </authorList>
    </citation>
    <scope>NUCLEOTIDE SEQUENCE [LARGE SCALE GENOMIC DNA]</scope>
    <source>
        <strain evidence="2">CCUG 58938</strain>
    </source>
</reference>